<protein>
    <recommendedName>
        <fullName evidence="3">Surface layer protein</fullName>
    </recommendedName>
</protein>
<dbReference type="InterPro" id="IPR051200">
    <property type="entry name" value="Host-pathogen_enzymatic-act"/>
</dbReference>
<organism evidence="1 2">
    <name type="scientific">Talaromyces islandicus</name>
    <name type="common">Penicillium islandicum</name>
    <dbReference type="NCBI Taxonomy" id="28573"/>
    <lineage>
        <taxon>Eukaryota</taxon>
        <taxon>Fungi</taxon>
        <taxon>Dikarya</taxon>
        <taxon>Ascomycota</taxon>
        <taxon>Pezizomycotina</taxon>
        <taxon>Eurotiomycetes</taxon>
        <taxon>Eurotiomycetidae</taxon>
        <taxon>Eurotiales</taxon>
        <taxon>Trichocomaceae</taxon>
        <taxon>Talaromyces</taxon>
        <taxon>Talaromyces sect. Islandici</taxon>
    </lineage>
</organism>
<sequence length="347" mass="38105">MTNNTLAVVSQSGESLNFYDLNTGTKTGQIEKLQAEPHELCYDSRTKLLYVTHAYEWGWYPQHGEFSKVISVVDAQTRTVVEEIPTYPASGAHYAILDETQDILYASCENGIGDFHHSGGIIAIDLKTKKVIKAIPSEWKSHWFVMTPDGKRAYTCNKEAGFISIIDLVNEKMVGKIDVPGGCEQPGISRDGKYAYFPTPTVGVGLSKNSPEYAIKVIDTSSDQIVKSIPLDTGALTIHVDKQDRLLIGQYCFEITGSGEVKHKKGKLLVLSTEDFKEVASYPTDICPLTLFSSPDGRRAFAANIFSGTVTVVDLVDQKVERTLDIDTVKPQQKGMLQGAHGLALIP</sequence>
<dbReference type="Gene3D" id="2.130.10.10">
    <property type="entry name" value="YVTN repeat-like/Quinoprotein amine dehydrogenase"/>
    <property type="match status" value="2"/>
</dbReference>
<dbReference type="AlphaFoldDB" id="A0A0U1LLD2"/>
<dbReference type="PANTHER" id="PTHR47197:SF3">
    <property type="entry name" value="DIHYDRO-HEME D1 DEHYDROGENASE"/>
    <property type="match status" value="1"/>
</dbReference>
<proteinExistence type="predicted"/>
<evidence type="ECO:0000313" key="2">
    <source>
        <dbReference type="Proteomes" id="UP000054383"/>
    </source>
</evidence>
<gene>
    <name evidence="1" type="ORF">PISL3812_01200</name>
</gene>
<keyword evidence="2" id="KW-1185">Reference proteome</keyword>
<name>A0A0U1LLD2_TALIS</name>
<dbReference type="InterPro" id="IPR011048">
    <property type="entry name" value="Haem_d1_sf"/>
</dbReference>
<dbReference type="PANTHER" id="PTHR47197">
    <property type="entry name" value="PROTEIN NIRF"/>
    <property type="match status" value="1"/>
</dbReference>
<dbReference type="OrthoDB" id="3875785at2759"/>
<reference evidence="1 2" key="1">
    <citation type="submission" date="2015-04" db="EMBL/GenBank/DDBJ databases">
        <authorList>
            <person name="Syromyatnikov M.Y."/>
            <person name="Popov V.N."/>
        </authorList>
    </citation>
    <scope>NUCLEOTIDE SEQUENCE [LARGE SCALE GENOMIC DNA]</scope>
    <source>
        <strain evidence="1">WF-38-12</strain>
    </source>
</reference>
<dbReference type="EMBL" id="CVMT01000001">
    <property type="protein sequence ID" value="CRG83844.1"/>
    <property type="molecule type" value="Genomic_DNA"/>
</dbReference>
<dbReference type="Proteomes" id="UP000054383">
    <property type="component" value="Unassembled WGS sequence"/>
</dbReference>
<dbReference type="InterPro" id="IPR015943">
    <property type="entry name" value="WD40/YVTN_repeat-like_dom_sf"/>
</dbReference>
<evidence type="ECO:0000313" key="1">
    <source>
        <dbReference type="EMBL" id="CRG83844.1"/>
    </source>
</evidence>
<accession>A0A0U1LLD2</accession>
<evidence type="ECO:0008006" key="3">
    <source>
        <dbReference type="Google" id="ProtNLM"/>
    </source>
</evidence>
<dbReference type="SUPFAM" id="SSF51004">
    <property type="entry name" value="C-terminal (heme d1) domain of cytochrome cd1-nitrite reductase"/>
    <property type="match status" value="1"/>
</dbReference>